<proteinExistence type="predicted"/>
<reference evidence="2 3" key="1">
    <citation type="journal article" date="2010" name="Cell">
        <title>The genome of Naegleria gruberi illuminates early eukaryotic versatility.</title>
        <authorList>
            <person name="Fritz-Laylin L.K."/>
            <person name="Prochnik S.E."/>
            <person name="Ginger M.L."/>
            <person name="Dacks J.B."/>
            <person name="Carpenter M.L."/>
            <person name="Field M.C."/>
            <person name="Kuo A."/>
            <person name="Paredez A."/>
            <person name="Chapman J."/>
            <person name="Pham J."/>
            <person name="Shu S."/>
            <person name="Neupane R."/>
            <person name="Cipriano M."/>
            <person name="Mancuso J."/>
            <person name="Tu H."/>
            <person name="Salamov A."/>
            <person name="Lindquist E."/>
            <person name="Shapiro H."/>
            <person name="Lucas S."/>
            <person name="Grigoriev I.V."/>
            <person name="Cande W.Z."/>
            <person name="Fulton C."/>
            <person name="Rokhsar D.S."/>
            <person name="Dawson S.C."/>
        </authorList>
    </citation>
    <scope>NUCLEOTIDE SEQUENCE [LARGE SCALE GENOMIC DNA]</scope>
    <source>
        <strain evidence="2 3">NEG-M</strain>
    </source>
</reference>
<dbReference type="GeneID" id="8849991"/>
<feature type="region of interest" description="Disordered" evidence="1">
    <location>
        <begin position="21"/>
        <end position="64"/>
    </location>
</feature>
<dbReference type="VEuPathDB" id="AmoebaDB:NAEGRDRAFT_62602"/>
<evidence type="ECO:0000256" key="1">
    <source>
        <dbReference type="SAM" id="MobiDB-lite"/>
    </source>
</evidence>
<evidence type="ECO:0000313" key="3">
    <source>
        <dbReference type="Proteomes" id="UP000006671"/>
    </source>
</evidence>
<dbReference type="EMBL" id="GG738848">
    <property type="protein sequence ID" value="EFC49321.1"/>
    <property type="molecule type" value="Genomic_DNA"/>
</dbReference>
<dbReference type="AlphaFoldDB" id="D2V1J5"/>
<dbReference type="Proteomes" id="UP000006671">
    <property type="component" value="Unassembled WGS sequence"/>
</dbReference>
<gene>
    <name evidence="2" type="ORF">NAEGRDRAFT_62602</name>
</gene>
<sequence length="238" mass="27404">MKRKHLAIKCEEDGECNLAKVTVRRPAINGEEENSEEEEEEDSEYEGSDEEQVDAPHDVHSPKKRLGNIKNILSKLEEKVSVLCEENQQLSSPINKMQITDQELIPLNYDQLTELLKIIAGVKFMYYNQLNIRCSVNQLTNETDDIQQEENQQDHESMENSKHLGEMLSEETKHLWNEIKILATTNAKLKVNIGVTRRFSSIQERDIAKLSHVELGKLLTSIESSRSKIDQKLLTFLK</sequence>
<feature type="compositionally biased region" description="Acidic residues" evidence="1">
    <location>
        <begin position="30"/>
        <end position="53"/>
    </location>
</feature>
<accession>D2V1J5</accession>
<keyword evidence="3" id="KW-1185">Reference proteome</keyword>
<dbReference type="KEGG" id="ngr:NAEGRDRAFT_62602"/>
<protein>
    <submittedName>
        <fullName evidence="2">Predicted protein</fullName>
    </submittedName>
</protein>
<organism evidence="3">
    <name type="scientific">Naegleria gruberi</name>
    <name type="common">Amoeba</name>
    <dbReference type="NCBI Taxonomy" id="5762"/>
    <lineage>
        <taxon>Eukaryota</taxon>
        <taxon>Discoba</taxon>
        <taxon>Heterolobosea</taxon>
        <taxon>Tetramitia</taxon>
        <taxon>Eutetramitia</taxon>
        <taxon>Vahlkampfiidae</taxon>
        <taxon>Naegleria</taxon>
    </lineage>
</organism>
<dbReference type="RefSeq" id="XP_002682065.1">
    <property type="nucleotide sequence ID" value="XM_002682019.1"/>
</dbReference>
<name>D2V1J5_NAEGR</name>
<evidence type="ECO:0000313" key="2">
    <source>
        <dbReference type="EMBL" id="EFC49321.1"/>
    </source>
</evidence>
<dbReference type="InParanoid" id="D2V1J5"/>